<dbReference type="Proteomes" id="UP000012174">
    <property type="component" value="Unassembled WGS sequence"/>
</dbReference>
<evidence type="ECO:0000313" key="4">
    <source>
        <dbReference type="Proteomes" id="UP000012174"/>
    </source>
</evidence>
<keyword evidence="4" id="KW-1185">Reference proteome</keyword>
<dbReference type="OrthoDB" id="3557569at2759"/>
<reference evidence="4" key="1">
    <citation type="journal article" date="2013" name="Genome Announc.">
        <title>Draft genome sequence of the grapevine dieback fungus Eutypa lata UCR-EL1.</title>
        <authorList>
            <person name="Blanco-Ulate B."/>
            <person name="Rolshausen P.E."/>
            <person name="Cantu D."/>
        </authorList>
    </citation>
    <scope>NUCLEOTIDE SEQUENCE [LARGE SCALE GENOMIC DNA]</scope>
    <source>
        <strain evidence="4">UCR-EL1</strain>
    </source>
</reference>
<accession>M7SXQ2</accession>
<evidence type="ECO:0000259" key="2">
    <source>
        <dbReference type="Pfam" id="PF20150"/>
    </source>
</evidence>
<feature type="compositionally biased region" description="Low complexity" evidence="1">
    <location>
        <begin position="30"/>
        <end position="55"/>
    </location>
</feature>
<feature type="domain" description="2EXR" evidence="2">
    <location>
        <begin position="56"/>
        <end position="132"/>
    </location>
</feature>
<gene>
    <name evidence="3" type="ORF">UCREL1_10720</name>
</gene>
<dbReference type="PANTHER" id="PTHR35910:SF6">
    <property type="entry name" value="2EXR DOMAIN-CONTAINING PROTEIN"/>
    <property type="match status" value="1"/>
</dbReference>
<dbReference type="EMBL" id="KB707441">
    <property type="protein sequence ID" value="EMR62346.1"/>
    <property type="molecule type" value="Genomic_DNA"/>
</dbReference>
<protein>
    <recommendedName>
        <fullName evidence="2">2EXR domain-containing protein</fullName>
    </recommendedName>
</protein>
<dbReference type="AlphaFoldDB" id="M7SXQ2"/>
<evidence type="ECO:0000256" key="1">
    <source>
        <dbReference type="SAM" id="MobiDB-lite"/>
    </source>
</evidence>
<feature type="compositionally biased region" description="Low complexity" evidence="1">
    <location>
        <begin position="1"/>
        <end position="14"/>
    </location>
</feature>
<sequence length="325" mass="35392">MAETATAGGIETTTHSSNKTLTLPHHQRHTPISIDSSSSSSNSNSSTTITPTTTTFPQFRTLPTELRLQIWEHALEAPRIVDARFSHIRDGRTPHWSDAAGRRLEHAHALFFACRESRDVAVRYPRYAVYVVEGRMPVRHRLRFALTERDVLAVPADAALNVNPLLRVWGVGDDDGGGGGGDGENGGGRGRGRAKKVRQVLVLVNVDALFDVIGSGPWYPSGWPHTKVMERAVSRETFARLCSVFGGKGGGGSDLRTVYCLEEGWTSTPRGLKSLHSLPSTAHSLWESHPISTCMVKLYDKAVDGVEEDDEKGGADGGSWEIEEG</sequence>
<evidence type="ECO:0000313" key="3">
    <source>
        <dbReference type="EMBL" id="EMR62346.1"/>
    </source>
</evidence>
<dbReference type="HOGENOM" id="CLU_855379_0_0_1"/>
<feature type="region of interest" description="Disordered" evidence="1">
    <location>
        <begin position="1"/>
        <end position="56"/>
    </location>
</feature>
<proteinExistence type="predicted"/>
<dbReference type="KEGG" id="ela:UCREL1_10720"/>
<dbReference type="InterPro" id="IPR045518">
    <property type="entry name" value="2EXR"/>
</dbReference>
<dbReference type="Pfam" id="PF20150">
    <property type="entry name" value="2EXR"/>
    <property type="match status" value="1"/>
</dbReference>
<dbReference type="PANTHER" id="PTHR35910">
    <property type="entry name" value="2EXR DOMAIN-CONTAINING PROTEIN"/>
    <property type="match status" value="1"/>
</dbReference>
<name>M7SXQ2_EUTLA</name>
<organism evidence="3 4">
    <name type="scientific">Eutypa lata (strain UCR-EL1)</name>
    <name type="common">Grapevine dieback disease fungus</name>
    <name type="synonym">Eutypa armeniacae</name>
    <dbReference type="NCBI Taxonomy" id="1287681"/>
    <lineage>
        <taxon>Eukaryota</taxon>
        <taxon>Fungi</taxon>
        <taxon>Dikarya</taxon>
        <taxon>Ascomycota</taxon>
        <taxon>Pezizomycotina</taxon>
        <taxon>Sordariomycetes</taxon>
        <taxon>Xylariomycetidae</taxon>
        <taxon>Xylariales</taxon>
        <taxon>Diatrypaceae</taxon>
        <taxon>Eutypa</taxon>
    </lineage>
</organism>